<dbReference type="EMBL" id="CP045201">
    <property type="protein sequence ID" value="QOL81969.1"/>
    <property type="molecule type" value="Genomic_DNA"/>
</dbReference>
<dbReference type="PANTHER" id="PTHR45138">
    <property type="entry name" value="REGULATORY COMPONENTS OF SENSORY TRANSDUCTION SYSTEM"/>
    <property type="match status" value="1"/>
</dbReference>
<dbReference type="AlphaFoldDB" id="A0A7L9WNZ1"/>
<dbReference type="SMART" id="SM00065">
    <property type="entry name" value="GAF"/>
    <property type="match status" value="1"/>
</dbReference>
<dbReference type="PROSITE" id="PS50887">
    <property type="entry name" value="GGDEF"/>
    <property type="match status" value="1"/>
</dbReference>
<dbReference type="SUPFAM" id="SSF55073">
    <property type="entry name" value="Nucleotide cyclase"/>
    <property type="match status" value="1"/>
</dbReference>
<dbReference type="PANTHER" id="PTHR45138:SF9">
    <property type="entry name" value="DIGUANYLATE CYCLASE DGCM-RELATED"/>
    <property type="match status" value="1"/>
</dbReference>
<dbReference type="Proteomes" id="UP000594118">
    <property type="component" value="Chromosome"/>
</dbReference>
<sequence length="325" mass="36110">MDERRKLNDEQGRLAALRRAGLLDTPREEPFDRITELVRSVLNVPIATVTLVDAERLWLKSVLGLQVTEVPREVSFCTHTIQSHEALIVEDATQDARFRDYPYVLGEPGVRSYLGIPLETPDGYNLGALCAIDTVPRQFSAADVAIMTNFSRLVMNELELRQIAMSDSLTGAMTRRGWMEAVETQIARCRRNGQPSSIVLLDVDHFKRINDTHGHPAGDRILRAISQACFETLREADLFARIGGEEFAIFLPVTDSVEAAALAERLRDRISQTSFDLDGTPVRATASFGITEVPPYIEGVEAGLRLADALLYKAKTDGRNLCRVA</sequence>
<protein>
    <recommendedName>
        <fullName evidence="1">diguanylate cyclase</fullName>
        <ecNumber evidence="1">2.7.7.65</ecNumber>
    </recommendedName>
</protein>
<gene>
    <name evidence="4" type="ORF">F3W81_14720</name>
</gene>
<reference evidence="4 5" key="1">
    <citation type="submission" date="2019-10" db="EMBL/GenBank/DDBJ databases">
        <title>Pseudopuniceibacterium sp. HQ09 islated from Antarctica.</title>
        <authorList>
            <person name="Liao L."/>
            <person name="Su S."/>
            <person name="Chen B."/>
            <person name="Yu Y."/>
        </authorList>
    </citation>
    <scope>NUCLEOTIDE SEQUENCE [LARGE SCALE GENOMIC DNA]</scope>
    <source>
        <strain evidence="4 5">HQ09</strain>
    </source>
</reference>
<accession>A0A7L9WNZ1</accession>
<evidence type="ECO:0000256" key="1">
    <source>
        <dbReference type="ARBA" id="ARBA00012528"/>
    </source>
</evidence>
<dbReference type="Pfam" id="PF00990">
    <property type="entry name" value="GGDEF"/>
    <property type="match status" value="1"/>
</dbReference>
<comment type="catalytic activity">
    <reaction evidence="2">
        <text>2 GTP = 3',3'-c-di-GMP + 2 diphosphate</text>
        <dbReference type="Rhea" id="RHEA:24898"/>
        <dbReference type="ChEBI" id="CHEBI:33019"/>
        <dbReference type="ChEBI" id="CHEBI:37565"/>
        <dbReference type="ChEBI" id="CHEBI:58805"/>
        <dbReference type="EC" id="2.7.7.65"/>
    </reaction>
</comment>
<dbReference type="KEGG" id="pshq:F3W81_14720"/>
<dbReference type="RefSeq" id="WP_193079883.1">
    <property type="nucleotide sequence ID" value="NZ_CP045201.1"/>
</dbReference>
<dbReference type="InterPro" id="IPR029787">
    <property type="entry name" value="Nucleotide_cyclase"/>
</dbReference>
<dbReference type="GO" id="GO:0052621">
    <property type="term" value="F:diguanylate cyclase activity"/>
    <property type="evidence" value="ECO:0007669"/>
    <property type="project" value="UniProtKB-EC"/>
</dbReference>
<dbReference type="Gene3D" id="3.30.70.270">
    <property type="match status" value="1"/>
</dbReference>
<name>A0A7L9WNZ1_9RHOB</name>
<dbReference type="InterPro" id="IPR050469">
    <property type="entry name" value="Diguanylate_Cyclase"/>
</dbReference>
<organism evidence="4 5">
    <name type="scientific">Pseudooceanicola spongiae</name>
    <dbReference type="NCBI Taxonomy" id="2613965"/>
    <lineage>
        <taxon>Bacteria</taxon>
        <taxon>Pseudomonadati</taxon>
        <taxon>Pseudomonadota</taxon>
        <taxon>Alphaproteobacteria</taxon>
        <taxon>Rhodobacterales</taxon>
        <taxon>Paracoccaceae</taxon>
        <taxon>Pseudooceanicola</taxon>
    </lineage>
</organism>
<feature type="domain" description="GGDEF" evidence="3">
    <location>
        <begin position="194"/>
        <end position="325"/>
    </location>
</feature>
<evidence type="ECO:0000259" key="3">
    <source>
        <dbReference type="PROSITE" id="PS50887"/>
    </source>
</evidence>
<dbReference type="InterPro" id="IPR000160">
    <property type="entry name" value="GGDEF_dom"/>
</dbReference>
<dbReference type="SUPFAM" id="SSF55781">
    <property type="entry name" value="GAF domain-like"/>
    <property type="match status" value="1"/>
</dbReference>
<dbReference type="CDD" id="cd01949">
    <property type="entry name" value="GGDEF"/>
    <property type="match status" value="1"/>
</dbReference>
<dbReference type="EC" id="2.7.7.65" evidence="1"/>
<evidence type="ECO:0000313" key="4">
    <source>
        <dbReference type="EMBL" id="QOL81969.1"/>
    </source>
</evidence>
<dbReference type="FunFam" id="3.30.70.270:FF:000001">
    <property type="entry name" value="Diguanylate cyclase domain protein"/>
    <property type="match status" value="1"/>
</dbReference>
<evidence type="ECO:0000313" key="5">
    <source>
        <dbReference type="Proteomes" id="UP000594118"/>
    </source>
</evidence>
<dbReference type="InterPro" id="IPR043128">
    <property type="entry name" value="Rev_trsase/Diguanyl_cyclase"/>
</dbReference>
<dbReference type="SMART" id="SM00267">
    <property type="entry name" value="GGDEF"/>
    <property type="match status" value="1"/>
</dbReference>
<keyword evidence="5" id="KW-1185">Reference proteome</keyword>
<dbReference type="NCBIfam" id="TIGR00254">
    <property type="entry name" value="GGDEF"/>
    <property type="match status" value="1"/>
</dbReference>
<proteinExistence type="predicted"/>
<dbReference type="InterPro" id="IPR029016">
    <property type="entry name" value="GAF-like_dom_sf"/>
</dbReference>
<dbReference type="Pfam" id="PF01590">
    <property type="entry name" value="GAF"/>
    <property type="match status" value="1"/>
</dbReference>
<dbReference type="Gene3D" id="3.30.450.40">
    <property type="match status" value="1"/>
</dbReference>
<dbReference type="InterPro" id="IPR003018">
    <property type="entry name" value="GAF"/>
</dbReference>
<evidence type="ECO:0000256" key="2">
    <source>
        <dbReference type="ARBA" id="ARBA00034247"/>
    </source>
</evidence>